<protein>
    <submittedName>
        <fullName evidence="1">Uncharacterized protein</fullName>
    </submittedName>
</protein>
<proteinExistence type="predicted"/>
<sequence length="307" mass="35115">MDEQKETNEKINIINGKLELFEKTNDPMSSLLDQYSKYIKNISKLASYYENENEFIASLNEIKNICEKNNVKLDELNPTILNTLDIPQDAISDLSIEIERHSIQLSIRGSFLNIGKALGNLYLKNYLVNTMEINSVNNNKVDASLSLLVYRSKPHINKGGFLIDIEKTISAIPKVPNETFSNNIKWKNDIFSESRLLNKKGSRNDQPSFKKEYLLTRITLSKPRSAIINNKLYNIGSQIGDYTISRIEESIVVLSGNRRSIILELEVNEDQSVYSLQGFKKAFSDARNNNQPTFIYKGKLYSTRLDN</sequence>
<reference evidence="1" key="1">
    <citation type="submission" date="2018-05" db="EMBL/GenBank/DDBJ databases">
        <authorList>
            <person name="Lanie J.A."/>
            <person name="Ng W.-L."/>
            <person name="Kazmierczak K.M."/>
            <person name="Andrzejewski T.M."/>
            <person name="Davidsen T.M."/>
            <person name="Wayne K.J."/>
            <person name="Tettelin H."/>
            <person name="Glass J.I."/>
            <person name="Rusch D."/>
            <person name="Podicherti R."/>
            <person name="Tsui H.-C.T."/>
            <person name="Winkler M.E."/>
        </authorList>
    </citation>
    <scope>NUCLEOTIDE SEQUENCE</scope>
</reference>
<organism evidence="1">
    <name type="scientific">marine metagenome</name>
    <dbReference type="NCBI Taxonomy" id="408172"/>
    <lineage>
        <taxon>unclassified sequences</taxon>
        <taxon>metagenomes</taxon>
        <taxon>ecological metagenomes</taxon>
    </lineage>
</organism>
<gene>
    <name evidence="1" type="ORF">METZ01_LOCUS103039</name>
</gene>
<name>A0A381WCG0_9ZZZZ</name>
<evidence type="ECO:0000313" key="1">
    <source>
        <dbReference type="EMBL" id="SVA50185.1"/>
    </source>
</evidence>
<dbReference type="EMBL" id="UINC01011361">
    <property type="protein sequence ID" value="SVA50185.1"/>
    <property type="molecule type" value="Genomic_DNA"/>
</dbReference>
<dbReference type="AlphaFoldDB" id="A0A381WCG0"/>
<accession>A0A381WCG0</accession>